<evidence type="ECO:0000256" key="10">
    <source>
        <dbReference type="ARBA" id="ARBA00023004"/>
    </source>
</evidence>
<keyword evidence="6 17" id="KW-0812">Transmembrane</keyword>
<reference evidence="20 21" key="1">
    <citation type="submission" date="2023-09" db="EMBL/GenBank/DDBJ databases">
        <title>Whole genome shotgun sequencing (WGS) of Bosea sp. ZW T0_25, isolated from stored onions (Allium cepa).</title>
        <authorList>
            <person name="Stoll D.A."/>
            <person name="Huch M."/>
        </authorList>
    </citation>
    <scope>NUCLEOTIDE SEQUENCE [LARGE SCALE GENOMIC DNA]</scope>
    <source>
        <strain evidence="20 21">ZW T0_25</strain>
    </source>
</reference>
<evidence type="ECO:0000256" key="14">
    <source>
        <dbReference type="ARBA" id="ARBA00031399"/>
    </source>
</evidence>
<evidence type="ECO:0000259" key="18">
    <source>
        <dbReference type="PROSITE" id="PS50857"/>
    </source>
</evidence>
<dbReference type="InterPro" id="IPR001505">
    <property type="entry name" value="Copper_CuA"/>
</dbReference>
<evidence type="ECO:0000256" key="1">
    <source>
        <dbReference type="ARBA" id="ARBA00004141"/>
    </source>
</evidence>
<dbReference type="InterPro" id="IPR045187">
    <property type="entry name" value="CcO_II"/>
</dbReference>
<evidence type="ECO:0000256" key="5">
    <source>
        <dbReference type="ARBA" id="ARBA00022660"/>
    </source>
</evidence>
<comment type="similarity">
    <text evidence="2">Belongs to the cytochrome c oxidase subunit 2 family.</text>
</comment>
<protein>
    <recommendedName>
        <fullName evidence="14">Cytochrome aa3 subunit 2</fullName>
    </recommendedName>
</protein>
<feature type="transmembrane region" description="Helical" evidence="17">
    <location>
        <begin position="43"/>
        <end position="62"/>
    </location>
</feature>
<evidence type="ECO:0000256" key="11">
    <source>
        <dbReference type="ARBA" id="ARBA00023008"/>
    </source>
</evidence>
<name>A0ABU3S824_9HYPH</name>
<dbReference type="PROSITE" id="PS50857">
    <property type="entry name" value="COX2_CUA"/>
    <property type="match status" value="1"/>
</dbReference>
<organism evidence="20 21">
    <name type="scientific">Bosea rubneri</name>
    <dbReference type="NCBI Taxonomy" id="3075434"/>
    <lineage>
        <taxon>Bacteria</taxon>
        <taxon>Pseudomonadati</taxon>
        <taxon>Pseudomonadota</taxon>
        <taxon>Alphaproteobacteria</taxon>
        <taxon>Hyphomicrobiales</taxon>
        <taxon>Boseaceae</taxon>
        <taxon>Bosea</taxon>
    </lineage>
</organism>
<dbReference type="Pfam" id="PF00034">
    <property type="entry name" value="Cytochrom_C"/>
    <property type="match status" value="1"/>
</dbReference>
<comment type="subcellular location">
    <subcellularLocation>
        <location evidence="1">Membrane</location>
        <topology evidence="1">Multi-pass membrane protein</topology>
    </subcellularLocation>
</comment>
<dbReference type="InterPro" id="IPR002429">
    <property type="entry name" value="CcO_II-like_C"/>
</dbReference>
<dbReference type="InterPro" id="IPR008972">
    <property type="entry name" value="Cupredoxin"/>
</dbReference>
<keyword evidence="7 16" id="KW-0479">Metal-binding</keyword>
<dbReference type="Proteomes" id="UP001254257">
    <property type="component" value="Unassembled WGS sequence"/>
</dbReference>
<dbReference type="PROSITE" id="PS00078">
    <property type="entry name" value="COX2"/>
    <property type="match status" value="1"/>
</dbReference>
<keyword evidence="10 16" id="KW-0408">Iron</keyword>
<dbReference type="PANTHER" id="PTHR22888">
    <property type="entry name" value="CYTOCHROME C OXIDASE, SUBUNIT II"/>
    <property type="match status" value="1"/>
</dbReference>
<comment type="catalytic activity">
    <reaction evidence="15">
        <text>4 Fe(II)-[cytochrome c] + O2 + 8 H(+)(in) = 4 Fe(III)-[cytochrome c] + 2 H2O + 4 H(+)(out)</text>
        <dbReference type="Rhea" id="RHEA:11436"/>
        <dbReference type="Rhea" id="RHEA-COMP:10350"/>
        <dbReference type="Rhea" id="RHEA-COMP:14399"/>
        <dbReference type="ChEBI" id="CHEBI:15377"/>
        <dbReference type="ChEBI" id="CHEBI:15378"/>
        <dbReference type="ChEBI" id="CHEBI:15379"/>
        <dbReference type="ChEBI" id="CHEBI:29033"/>
        <dbReference type="ChEBI" id="CHEBI:29034"/>
        <dbReference type="EC" id="7.1.1.9"/>
    </reaction>
</comment>
<evidence type="ECO:0000256" key="17">
    <source>
        <dbReference type="SAM" id="Phobius"/>
    </source>
</evidence>
<evidence type="ECO:0000256" key="3">
    <source>
        <dbReference type="ARBA" id="ARBA00022448"/>
    </source>
</evidence>
<dbReference type="CDD" id="cd04213">
    <property type="entry name" value="CuRO_CcO_Caa3_II"/>
    <property type="match status" value="1"/>
</dbReference>
<comment type="caution">
    <text evidence="20">The sequence shown here is derived from an EMBL/GenBank/DDBJ whole genome shotgun (WGS) entry which is preliminary data.</text>
</comment>
<evidence type="ECO:0000256" key="13">
    <source>
        <dbReference type="ARBA" id="ARBA00024688"/>
    </source>
</evidence>
<dbReference type="RefSeq" id="WP_316018368.1">
    <property type="nucleotide sequence ID" value="NZ_JAWDID010000014.1"/>
</dbReference>
<evidence type="ECO:0000313" key="20">
    <source>
        <dbReference type="EMBL" id="MDU0340500.1"/>
    </source>
</evidence>
<keyword evidence="12 17" id="KW-0472">Membrane</keyword>
<dbReference type="InterPro" id="IPR034236">
    <property type="entry name" value="CuRO_CcO_Caa3_II"/>
</dbReference>
<dbReference type="EMBL" id="JAWDID010000014">
    <property type="protein sequence ID" value="MDU0340500.1"/>
    <property type="molecule type" value="Genomic_DNA"/>
</dbReference>
<sequence length="327" mass="34798">MTATGRRLAAIFILAALPGWAPQSALAPAGAEAERIALLSWILFMGATAILLIVIAALALAIRGAEPVRRVIGSEGAIRWGGIVFPSVVLTLLLGYGLWLMREAIAAQTPPALRIAVTGEQWWWRVDYQRDGAAPVREANEIRIPVGRAIDFALRSNDVIHSFWVPSLGGKLDMIPGRTNTLRLKAERPGIYRGQCAEYCGGPHALMALEIVAVPEAEFQAWLAAADARNELAEPKVAAGEKLFLSAGCGACHAVRGTQAAGMVGPDLSRVGGRRFLAAATLRNTAENLAGFITDPQVAKPGALMPPFAIFTSEEMDALTAYLGSLR</sequence>
<dbReference type="SUPFAM" id="SSF49503">
    <property type="entry name" value="Cupredoxins"/>
    <property type="match status" value="1"/>
</dbReference>
<feature type="domain" description="Cytochrome c" evidence="19">
    <location>
        <begin position="235"/>
        <end position="327"/>
    </location>
</feature>
<gene>
    <name evidence="20" type="primary">coxB</name>
    <name evidence="20" type="ORF">RKE40_11430</name>
</gene>
<evidence type="ECO:0000256" key="2">
    <source>
        <dbReference type="ARBA" id="ARBA00007866"/>
    </source>
</evidence>
<evidence type="ECO:0000256" key="9">
    <source>
        <dbReference type="ARBA" id="ARBA00022989"/>
    </source>
</evidence>
<dbReference type="Pfam" id="PF00116">
    <property type="entry name" value="COX2"/>
    <property type="match status" value="1"/>
</dbReference>
<evidence type="ECO:0000256" key="7">
    <source>
        <dbReference type="ARBA" id="ARBA00022723"/>
    </source>
</evidence>
<evidence type="ECO:0000256" key="4">
    <source>
        <dbReference type="ARBA" id="ARBA00022617"/>
    </source>
</evidence>
<dbReference type="PANTHER" id="PTHR22888:SF9">
    <property type="entry name" value="CYTOCHROME C OXIDASE SUBUNIT 2"/>
    <property type="match status" value="1"/>
</dbReference>
<keyword evidence="4 16" id="KW-0349">Heme</keyword>
<evidence type="ECO:0000256" key="12">
    <source>
        <dbReference type="ARBA" id="ARBA00023136"/>
    </source>
</evidence>
<evidence type="ECO:0000256" key="16">
    <source>
        <dbReference type="PROSITE-ProRule" id="PRU00433"/>
    </source>
</evidence>
<keyword evidence="3" id="KW-0813">Transport</keyword>
<dbReference type="InterPro" id="IPR036909">
    <property type="entry name" value="Cyt_c-like_dom_sf"/>
</dbReference>
<feature type="domain" description="Cytochrome oxidase subunit II copper A binding" evidence="18">
    <location>
        <begin position="110"/>
        <end position="225"/>
    </location>
</feature>
<dbReference type="Gene3D" id="2.60.40.420">
    <property type="entry name" value="Cupredoxins - blue copper proteins"/>
    <property type="match status" value="1"/>
</dbReference>
<dbReference type="NCBIfam" id="TIGR02866">
    <property type="entry name" value="CoxB"/>
    <property type="match status" value="1"/>
</dbReference>
<evidence type="ECO:0000259" key="19">
    <source>
        <dbReference type="PROSITE" id="PS51007"/>
    </source>
</evidence>
<keyword evidence="9 17" id="KW-1133">Transmembrane helix</keyword>
<evidence type="ECO:0000256" key="15">
    <source>
        <dbReference type="ARBA" id="ARBA00047816"/>
    </source>
</evidence>
<proteinExistence type="inferred from homology"/>
<evidence type="ECO:0000256" key="6">
    <source>
        <dbReference type="ARBA" id="ARBA00022692"/>
    </source>
</evidence>
<feature type="transmembrane region" description="Helical" evidence="17">
    <location>
        <begin position="83"/>
        <end position="101"/>
    </location>
</feature>
<keyword evidence="5" id="KW-0679">Respiratory chain</keyword>
<evidence type="ECO:0000256" key="8">
    <source>
        <dbReference type="ARBA" id="ARBA00022982"/>
    </source>
</evidence>
<keyword evidence="11" id="KW-0186">Copper</keyword>
<keyword evidence="21" id="KW-1185">Reference proteome</keyword>
<dbReference type="PROSITE" id="PS51007">
    <property type="entry name" value="CYTC"/>
    <property type="match status" value="1"/>
</dbReference>
<dbReference type="InterPro" id="IPR014222">
    <property type="entry name" value="Cyt_c_oxidase_su2"/>
</dbReference>
<accession>A0ABU3S824</accession>
<comment type="function">
    <text evidence="13">Subunits I and II form the functional core of the enzyme complex. Electrons originating in cytochrome c are transferred via heme a and Cu(A) to the binuclear center formed by heme a3 and Cu(B).</text>
</comment>
<evidence type="ECO:0000313" key="21">
    <source>
        <dbReference type="Proteomes" id="UP001254257"/>
    </source>
</evidence>
<dbReference type="SUPFAM" id="SSF46626">
    <property type="entry name" value="Cytochrome c"/>
    <property type="match status" value="1"/>
</dbReference>
<dbReference type="InterPro" id="IPR009056">
    <property type="entry name" value="Cyt_c-like_dom"/>
</dbReference>
<keyword evidence="8" id="KW-0249">Electron transport</keyword>